<dbReference type="GO" id="GO:0046872">
    <property type="term" value="F:metal ion binding"/>
    <property type="evidence" value="ECO:0007669"/>
    <property type="project" value="UniProtKB-KW"/>
</dbReference>
<evidence type="ECO:0000256" key="2">
    <source>
        <dbReference type="ARBA" id="ARBA00004812"/>
    </source>
</evidence>
<dbReference type="UniPathway" id="UPA00068">
    <property type="reaction ID" value="UER00171"/>
</dbReference>
<comment type="cofactor">
    <cofactor evidence="1">
        <name>Mn(2+)</name>
        <dbReference type="ChEBI" id="CHEBI:29035"/>
    </cofactor>
</comment>
<evidence type="ECO:0000256" key="17">
    <source>
        <dbReference type="ARBA" id="ARBA00047359"/>
    </source>
</evidence>
<dbReference type="InterPro" id="IPR005483">
    <property type="entry name" value="CPSase_dom"/>
</dbReference>
<dbReference type="InterPro" id="IPR006275">
    <property type="entry name" value="CPSase_lsu"/>
</dbReference>
<evidence type="ECO:0000256" key="10">
    <source>
        <dbReference type="ARBA" id="ARBA00022737"/>
    </source>
</evidence>
<dbReference type="InterPro" id="IPR011607">
    <property type="entry name" value="MGS-like_dom"/>
</dbReference>
<evidence type="ECO:0000259" key="24">
    <source>
        <dbReference type="PROSITE" id="PS50975"/>
    </source>
</evidence>
<dbReference type="SMART" id="SM01096">
    <property type="entry name" value="CPSase_L_D3"/>
    <property type="match status" value="1"/>
</dbReference>
<evidence type="ECO:0000256" key="20">
    <source>
        <dbReference type="ARBA" id="ARBA00062056"/>
    </source>
</evidence>
<dbReference type="InterPro" id="IPR011761">
    <property type="entry name" value="ATP-grasp"/>
</dbReference>
<dbReference type="InterPro" id="IPR058047">
    <property type="entry name" value="CPSase_preATP-grasp"/>
</dbReference>
<dbReference type="InterPro" id="IPR033937">
    <property type="entry name" value="MGS_CPS_CarB"/>
</dbReference>
<evidence type="ECO:0000256" key="16">
    <source>
        <dbReference type="ARBA" id="ARBA00044063"/>
    </source>
</evidence>
<dbReference type="SUPFAM" id="SSF52440">
    <property type="entry name" value="PreATP-grasp domain"/>
    <property type="match status" value="2"/>
</dbReference>
<dbReference type="Pfam" id="PF02786">
    <property type="entry name" value="CPSase_L_D2"/>
    <property type="match status" value="2"/>
</dbReference>
<dbReference type="SMART" id="SM00851">
    <property type="entry name" value="MGS"/>
    <property type="match status" value="1"/>
</dbReference>
<keyword evidence="13" id="KW-0460">Magnesium</keyword>
<dbReference type="CDD" id="cd01424">
    <property type="entry name" value="MGS_CPS_II"/>
    <property type="match status" value="1"/>
</dbReference>
<keyword evidence="6" id="KW-0055">Arginine biosynthesis</keyword>
<proteinExistence type="inferred from homology"/>
<dbReference type="Gene3D" id="3.40.50.20">
    <property type="match status" value="2"/>
</dbReference>
<evidence type="ECO:0000256" key="6">
    <source>
        <dbReference type="ARBA" id="ARBA00022571"/>
    </source>
</evidence>
<dbReference type="FunFam" id="3.40.50.20:FF:000001">
    <property type="entry name" value="Carbamoyl-phosphate synthase large chain"/>
    <property type="match status" value="2"/>
</dbReference>
<comment type="catalytic activity">
    <reaction evidence="18">
        <text>hydrogencarbonate + L-glutamine + 2 ATP + H2O = carbamoyl phosphate + L-glutamate + 2 ADP + phosphate + 2 H(+)</text>
        <dbReference type="Rhea" id="RHEA:18633"/>
        <dbReference type="ChEBI" id="CHEBI:15377"/>
        <dbReference type="ChEBI" id="CHEBI:15378"/>
        <dbReference type="ChEBI" id="CHEBI:17544"/>
        <dbReference type="ChEBI" id="CHEBI:29985"/>
        <dbReference type="ChEBI" id="CHEBI:30616"/>
        <dbReference type="ChEBI" id="CHEBI:43474"/>
        <dbReference type="ChEBI" id="CHEBI:58228"/>
        <dbReference type="ChEBI" id="CHEBI:58359"/>
        <dbReference type="ChEBI" id="CHEBI:456216"/>
        <dbReference type="EC" id="6.3.5.5"/>
    </reaction>
</comment>
<dbReference type="SUPFAM" id="SSF56059">
    <property type="entry name" value="Glutathione synthetase ATP-binding domain-like"/>
    <property type="match status" value="2"/>
</dbReference>
<dbReference type="AlphaFoldDB" id="A0A075H895"/>
<dbReference type="EC" id="6.3.5.5" evidence="5"/>
<feature type="domain" description="MGS-like" evidence="25">
    <location>
        <begin position="992"/>
        <end position="1130"/>
    </location>
</feature>
<dbReference type="Pfam" id="PF25596">
    <property type="entry name" value="CPSase_L_D1"/>
    <property type="match status" value="2"/>
</dbReference>
<keyword evidence="7 26" id="KW-0436">Ligase</keyword>
<dbReference type="EC" id="6.3.4.16" evidence="16"/>
<evidence type="ECO:0000313" key="26">
    <source>
        <dbReference type="EMBL" id="AIF10662.1"/>
    </source>
</evidence>
<sequence>MPRREDIQRIMILGSGPIKIGQAAEFDFSGSQACRALRADGFEVILVNSNPATIQNDPEMADRIYIEPLLPDVVRRILEIEKPDALLAGMGGQTALNLASALAHDGSLTRLGVELIGCNLATIDEAEDRDLFKQVCEEVDLPVADAHACSSIDEVLLAAERIGQFPLLIRPAFTLGGLGGGTAWNRGELVEIASQGILHSQIGQVLIEESILGWQEHEYEVMRDAADNCIIVCTMENIDPMGVHTGESVVVAPQQTLSDRDHQMLRDASLRLIRRLDIKGGCNVQFAFNQKTGEFVVIEVNPRVSRSSALASKATGYPIARMAALIAVGYTLDELPNPITGEGTTAAFEPTLDYCVVKIPRWPFDKFRTADRTLGTSMKSTGEVMAIGRSFEEAFLKAWASLEYGKPHPRPLTLADTSEGEGMGERATTELPDEVLEDWLRVATDRRMGALYEAFRRGWSIERVREITSITRWFLHKFQRMAATDNEVRSAGWASGDGEGGIEPSEISAEQMRCWKSAGMSDAHICDALADYPVQGLNLLPEGRGEDAVMKCRHSHSIHPVYRMVDSCAAEFAAITPYYYSTYEPHGLPGVDSVPQKRRIAADGDPARRLVVLGSGPIRIGQGIEFDYGCVHAVQAIREVGHEAIIINNNPETVSTDFDTSDRLYFDPLTLESVAEVLLREGADGILLQFGGQTAINLALPLDARLPHLNTLGLEMALEGTSPDAVDEASDRERFEAFSKRVGLRMPNGLTGSTPEEVRAAAHEIGFPVLIRPSYVLGGRGMEILTNDEQLDAYMQEAYIAPDKPLLCDEYLGHAIELDVDAVSDGEQVLIGAIMEHLEEAGIHSGDSTCFIPPQNVSEEVLAQVEEWTTKIGIGLKIIGCFNIQFAICDEKLYVLEVNPRGSRTFPFVAKSTGIPLARIAARVAIGGRLSELEVPERTTDLVCVKAPVFPFIKLRGLDPAPGPEMKSTGEVMGSDPDPARAYLKARLATELPVPTTGGVYITVKDEDKEAIAEVAACLIELGFNLHATPGTAYALRAHGLTVEIAYRIAERQHPDALDLMRQGKINLVLNTPSKSGGAVLDGNMMRRLAVELNIPFVTTMSGAKMEVEAIAAAIDGMPEPHLLQVKYLD</sequence>
<dbReference type="InterPro" id="IPR036914">
    <property type="entry name" value="MGS-like_dom_sf"/>
</dbReference>
<evidence type="ECO:0000256" key="3">
    <source>
        <dbReference type="ARBA" id="ARBA00005077"/>
    </source>
</evidence>
<evidence type="ECO:0000256" key="5">
    <source>
        <dbReference type="ARBA" id="ARBA00012738"/>
    </source>
</evidence>
<keyword evidence="15" id="KW-0464">Manganese</keyword>
<dbReference type="HAMAP" id="MF_01210_B">
    <property type="entry name" value="CPSase_L_chain_B"/>
    <property type="match status" value="1"/>
</dbReference>
<dbReference type="SUPFAM" id="SSF52335">
    <property type="entry name" value="Methylglyoxal synthase-like"/>
    <property type="match status" value="1"/>
</dbReference>
<dbReference type="Gene3D" id="3.30.470.20">
    <property type="entry name" value="ATP-grasp fold, B domain"/>
    <property type="match status" value="2"/>
</dbReference>
<dbReference type="PANTHER" id="PTHR11405">
    <property type="entry name" value="CARBAMOYLTRANSFERASE FAMILY MEMBER"/>
    <property type="match status" value="1"/>
</dbReference>
<evidence type="ECO:0000256" key="8">
    <source>
        <dbReference type="ARBA" id="ARBA00022605"/>
    </source>
</evidence>
<keyword evidence="10" id="KW-0677">Repeat</keyword>
<dbReference type="PROSITE" id="PS00867">
    <property type="entry name" value="CPSASE_2"/>
    <property type="match status" value="1"/>
</dbReference>
<reference evidence="26" key="1">
    <citation type="journal article" date="2014" name="Genome Biol. Evol.">
        <title>Pangenome evidence for extensive interdomain horizontal transfer affecting lineage core and shell genes in uncultured planktonic thaumarchaeota and euryarchaeota.</title>
        <authorList>
            <person name="Deschamps P."/>
            <person name="Zivanovic Y."/>
            <person name="Moreira D."/>
            <person name="Rodriguez-Valera F."/>
            <person name="Lopez-Garcia P."/>
        </authorList>
    </citation>
    <scope>NUCLEOTIDE SEQUENCE</scope>
</reference>
<comment type="similarity">
    <text evidence="4">Belongs to the CarB family.</text>
</comment>
<dbReference type="Gene3D" id="1.10.1030.10">
    <property type="entry name" value="Carbamoyl-phosphate synthetase, large subunit oligomerisation domain"/>
    <property type="match status" value="1"/>
</dbReference>
<name>A0A075H895_9EURY</name>
<dbReference type="NCBIfam" id="NF003671">
    <property type="entry name" value="PRK05294.1"/>
    <property type="match status" value="1"/>
</dbReference>
<feature type="domain" description="ATP-grasp" evidence="24">
    <location>
        <begin position="133"/>
        <end position="328"/>
    </location>
</feature>
<evidence type="ECO:0000256" key="11">
    <source>
        <dbReference type="ARBA" id="ARBA00022741"/>
    </source>
</evidence>
<dbReference type="FunFam" id="3.30.470.20:FF:000026">
    <property type="entry name" value="Carbamoyl-phosphate synthase large chain"/>
    <property type="match status" value="1"/>
</dbReference>
<dbReference type="EMBL" id="KF900897">
    <property type="protein sequence ID" value="AIF10662.1"/>
    <property type="molecule type" value="Genomic_DNA"/>
</dbReference>
<dbReference type="Gene3D" id="3.40.50.1380">
    <property type="entry name" value="Methylglyoxal synthase-like domain"/>
    <property type="match status" value="1"/>
</dbReference>
<dbReference type="UniPathway" id="UPA00070">
    <property type="reaction ID" value="UER00115"/>
</dbReference>
<evidence type="ECO:0000256" key="21">
    <source>
        <dbReference type="ARBA" id="ARBA00071108"/>
    </source>
</evidence>
<keyword evidence="11 23" id="KW-0547">Nucleotide-binding</keyword>
<dbReference type="GO" id="GO:0006526">
    <property type="term" value="P:L-arginine biosynthetic process"/>
    <property type="evidence" value="ECO:0007669"/>
    <property type="project" value="UniProtKB-UniPathway"/>
</dbReference>
<dbReference type="GO" id="GO:0004087">
    <property type="term" value="F:carbamoyl-phosphate synthase (ammonia) activity"/>
    <property type="evidence" value="ECO:0007669"/>
    <property type="project" value="UniProtKB-EC"/>
</dbReference>
<keyword evidence="8" id="KW-0028">Amino-acid biosynthesis</keyword>
<evidence type="ECO:0000256" key="22">
    <source>
        <dbReference type="ARBA" id="ARBA00083945"/>
    </source>
</evidence>
<dbReference type="SUPFAM" id="SSF48108">
    <property type="entry name" value="Carbamoyl phosphate synthetase, large subunit connection domain"/>
    <property type="match status" value="1"/>
</dbReference>
<dbReference type="PROSITE" id="PS00866">
    <property type="entry name" value="CPSASE_1"/>
    <property type="match status" value="2"/>
</dbReference>
<dbReference type="PRINTS" id="PR00098">
    <property type="entry name" value="CPSASE"/>
</dbReference>
<dbReference type="GO" id="GO:0005737">
    <property type="term" value="C:cytoplasm"/>
    <property type="evidence" value="ECO:0007669"/>
    <property type="project" value="TreeGrafter"/>
</dbReference>
<accession>A0A075H895</accession>
<evidence type="ECO:0000256" key="1">
    <source>
        <dbReference type="ARBA" id="ARBA00001936"/>
    </source>
</evidence>
<dbReference type="InterPro" id="IPR005480">
    <property type="entry name" value="CPSase_lsu_oligo"/>
</dbReference>
<dbReference type="InterPro" id="IPR016185">
    <property type="entry name" value="PreATP-grasp_dom_sf"/>
</dbReference>
<dbReference type="NCBIfam" id="TIGR01369">
    <property type="entry name" value="CPSaseII_lrg"/>
    <property type="match status" value="1"/>
</dbReference>
<dbReference type="Pfam" id="PF02142">
    <property type="entry name" value="MGS"/>
    <property type="match status" value="1"/>
</dbReference>
<dbReference type="Gene3D" id="3.30.1490.20">
    <property type="entry name" value="ATP-grasp fold, A domain"/>
    <property type="match status" value="1"/>
</dbReference>
<evidence type="ECO:0000256" key="7">
    <source>
        <dbReference type="ARBA" id="ARBA00022598"/>
    </source>
</evidence>
<dbReference type="InterPro" id="IPR013815">
    <property type="entry name" value="ATP_grasp_subdomain_1"/>
</dbReference>
<organism evidence="26">
    <name type="scientific">uncultured marine group II/III euryarchaeote KM3_46_H05</name>
    <dbReference type="NCBI Taxonomy" id="1456450"/>
    <lineage>
        <taxon>Archaea</taxon>
        <taxon>Methanobacteriati</taxon>
        <taxon>Methanobacteriota</taxon>
        <taxon>environmental samples</taxon>
    </lineage>
</organism>
<feature type="domain" description="ATP-grasp" evidence="24">
    <location>
        <begin position="736"/>
        <end position="926"/>
    </location>
</feature>
<gene>
    <name evidence="26" type="primary">CPA2</name>
    <name evidence="26" type="synonym">carB</name>
</gene>
<evidence type="ECO:0000256" key="9">
    <source>
        <dbReference type="ARBA" id="ARBA00022723"/>
    </source>
</evidence>
<evidence type="ECO:0000256" key="4">
    <source>
        <dbReference type="ARBA" id="ARBA00009799"/>
    </source>
</evidence>
<dbReference type="FunFam" id="3.30.470.20:FF:000001">
    <property type="entry name" value="Carbamoyl-phosphate synthase large chain"/>
    <property type="match status" value="1"/>
</dbReference>
<protein>
    <recommendedName>
        <fullName evidence="21">Carbamoyl phosphate synthase large chain, N-terminal section</fullName>
        <ecNumber evidence="16">6.3.4.16</ecNumber>
        <ecNumber evidence="5">6.3.5.5</ecNumber>
    </recommendedName>
    <alternativeName>
        <fullName evidence="22">Carbamoyl phosphate synthetase ammonia chain</fullName>
    </alternativeName>
</protein>
<dbReference type="PROSITE" id="PS50975">
    <property type="entry name" value="ATP_GRASP"/>
    <property type="match status" value="2"/>
</dbReference>
<keyword evidence="12 23" id="KW-0067">ATP-binding</keyword>
<dbReference type="InterPro" id="IPR036897">
    <property type="entry name" value="CarbamoylP_synth_lsu_oligo_sf"/>
</dbReference>
<comment type="pathway">
    <text evidence="3">Amino-acid biosynthesis; L-arginine biosynthesis; carbamoyl phosphate from bicarbonate: step 1/1.</text>
</comment>
<evidence type="ECO:0000256" key="15">
    <source>
        <dbReference type="ARBA" id="ARBA00023211"/>
    </source>
</evidence>
<dbReference type="GO" id="GO:0005524">
    <property type="term" value="F:ATP binding"/>
    <property type="evidence" value="ECO:0007669"/>
    <property type="project" value="UniProtKB-UniRule"/>
</dbReference>
<dbReference type="InterPro" id="IPR005479">
    <property type="entry name" value="CPAse_ATP-bd"/>
</dbReference>
<evidence type="ECO:0000256" key="13">
    <source>
        <dbReference type="ARBA" id="ARBA00022842"/>
    </source>
</evidence>
<comment type="catalytic activity">
    <reaction evidence="17">
        <text>hydrogencarbonate + NH4(+) + 2 ATP = carbamoyl phosphate + 2 ADP + phosphate + 2 H(+)</text>
        <dbReference type="Rhea" id="RHEA:18029"/>
        <dbReference type="ChEBI" id="CHEBI:15378"/>
        <dbReference type="ChEBI" id="CHEBI:17544"/>
        <dbReference type="ChEBI" id="CHEBI:28938"/>
        <dbReference type="ChEBI" id="CHEBI:30616"/>
        <dbReference type="ChEBI" id="CHEBI:43474"/>
        <dbReference type="ChEBI" id="CHEBI:58228"/>
        <dbReference type="ChEBI" id="CHEBI:456216"/>
        <dbReference type="EC" id="6.3.4.16"/>
    </reaction>
</comment>
<dbReference type="PROSITE" id="PS51855">
    <property type="entry name" value="MGS"/>
    <property type="match status" value="1"/>
</dbReference>
<evidence type="ECO:0000256" key="19">
    <source>
        <dbReference type="ARBA" id="ARBA00057223"/>
    </source>
</evidence>
<dbReference type="GO" id="GO:0006541">
    <property type="term" value="P:glutamine metabolic process"/>
    <property type="evidence" value="ECO:0007669"/>
    <property type="project" value="TreeGrafter"/>
</dbReference>
<keyword evidence="9" id="KW-0479">Metal-binding</keyword>
<dbReference type="NCBIfam" id="NF009455">
    <property type="entry name" value="PRK12815.1"/>
    <property type="match status" value="1"/>
</dbReference>
<evidence type="ECO:0000256" key="14">
    <source>
        <dbReference type="ARBA" id="ARBA00022975"/>
    </source>
</evidence>
<comment type="pathway">
    <text evidence="2">Pyrimidine metabolism; UMP biosynthesis via de novo pathway; (S)-dihydroorotate from bicarbonate: step 1/3.</text>
</comment>
<dbReference type="PANTHER" id="PTHR11405:SF53">
    <property type="entry name" value="CARBAMOYL-PHOSPHATE SYNTHASE [AMMONIA], MITOCHONDRIAL"/>
    <property type="match status" value="1"/>
</dbReference>
<keyword evidence="14" id="KW-0665">Pyrimidine biosynthesis</keyword>
<dbReference type="Pfam" id="PF02787">
    <property type="entry name" value="CPSase_L_D3"/>
    <property type="match status" value="1"/>
</dbReference>
<evidence type="ECO:0000259" key="25">
    <source>
        <dbReference type="PROSITE" id="PS51855"/>
    </source>
</evidence>
<dbReference type="GO" id="GO:0044205">
    <property type="term" value="P:'de novo' UMP biosynthetic process"/>
    <property type="evidence" value="ECO:0007669"/>
    <property type="project" value="UniProtKB-UniPathway"/>
</dbReference>
<evidence type="ECO:0000256" key="12">
    <source>
        <dbReference type="ARBA" id="ARBA00022840"/>
    </source>
</evidence>
<evidence type="ECO:0000256" key="18">
    <source>
        <dbReference type="ARBA" id="ARBA00048816"/>
    </source>
</evidence>
<comment type="function">
    <text evidence="19">Large subunit of the glutamine-dependent carbamoyl phosphate synthetase (CPSase). CPSase catalyzes the formation of carbamoyl phosphate from the ammonia moiety of glutamine, carbonate, and phosphate donated by ATP, constituting the first step of 2 biosynthetic pathways, one leading to arginine and/or urea and the other to pyrimidine nucleotides. The large subunit (synthetase) binds the substrates ammonia (free or transferred from glutamine from the small subunit), hydrogencarbonate and ATP and carries out an ATP-coupled ligase reaction, activating hydrogencarbonate by forming carboxy phosphate which reacts with ammonia to form carbamoyl phosphate.</text>
</comment>
<comment type="subunit">
    <text evidence="20">Composed of two chains; the small (or glutamine) chain promotes the hydrolysis of glutamine to ammonia, which is used by the large (or ammonia) chain to synthesize carbamoyl phosphate. Tetramer of heterodimers (alpha,beta)4.</text>
</comment>
<evidence type="ECO:0000256" key="23">
    <source>
        <dbReference type="PROSITE-ProRule" id="PRU00409"/>
    </source>
</evidence>
<dbReference type="GO" id="GO:0004088">
    <property type="term" value="F:carbamoyl-phosphate synthase (glutamine-hydrolyzing) activity"/>
    <property type="evidence" value="ECO:0007669"/>
    <property type="project" value="UniProtKB-EC"/>
</dbReference>